<keyword evidence="1" id="KW-1133">Transmembrane helix</keyword>
<evidence type="ECO:0000256" key="1">
    <source>
        <dbReference type="SAM" id="Phobius"/>
    </source>
</evidence>
<dbReference type="InterPro" id="IPR001279">
    <property type="entry name" value="Metallo-B-lactamas"/>
</dbReference>
<evidence type="ECO:0000313" key="3">
    <source>
        <dbReference type="EMBL" id="SHJ00927.1"/>
    </source>
</evidence>
<feature type="domain" description="Metallo-beta-lactamase" evidence="2">
    <location>
        <begin position="125"/>
        <end position="320"/>
    </location>
</feature>
<proteinExistence type="predicted"/>
<dbReference type="PIRSF" id="PIRSF038896">
    <property type="entry name" value="NAPE-PLD"/>
    <property type="match status" value="1"/>
</dbReference>
<reference evidence="3 4" key="1">
    <citation type="submission" date="2016-11" db="EMBL/GenBank/DDBJ databases">
        <authorList>
            <person name="Jaros S."/>
            <person name="Januszkiewicz K."/>
            <person name="Wedrychowicz H."/>
        </authorList>
    </citation>
    <scope>NUCLEOTIDE SEQUENCE [LARGE SCALE GENOMIC DNA]</scope>
    <source>
        <strain evidence="3 4">DSM 3074</strain>
    </source>
</reference>
<dbReference type="InterPro" id="IPR036866">
    <property type="entry name" value="RibonucZ/Hydroxyglut_hydro"/>
</dbReference>
<dbReference type="Proteomes" id="UP000191240">
    <property type="component" value="Unassembled WGS sequence"/>
</dbReference>
<name>A0A1M6FTE1_9FIRM</name>
<dbReference type="PANTHER" id="PTHR15032">
    <property type="entry name" value="N-ACYL-PHOSPHATIDYLETHANOLAMINE-HYDROLYZING PHOSPHOLIPASE D"/>
    <property type="match status" value="1"/>
</dbReference>
<dbReference type="Pfam" id="PF12706">
    <property type="entry name" value="Lactamase_B_2"/>
    <property type="match status" value="1"/>
</dbReference>
<dbReference type="GO" id="GO:0070290">
    <property type="term" value="F:N-acylphosphatidylethanolamine-specific phospholipase D activity"/>
    <property type="evidence" value="ECO:0007669"/>
    <property type="project" value="InterPro"/>
</dbReference>
<evidence type="ECO:0000313" key="4">
    <source>
        <dbReference type="Proteomes" id="UP000191240"/>
    </source>
</evidence>
<dbReference type="EMBL" id="FQYW01000023">
    <property type="protein sequence ID" value="SHJ00927.1"/>
    <property type="molecule type" value="Genomic_DNA"/>
</dbReference>
<dbReference type="SUPFAM" id="SSF56281">
    <property type="entry name" value="Metallo-hydrolase/oxidoreductase"/>
    <property type="match status" value="1"/>
</dbReference>
<accession>A0A1M6FTE1</accession>
<dbReference type="GO" id="GO:0005737">
    <property type="term" value="C:cytoplasm"/>
    <property type="evidence" value="ECO:0007669"/>
    <property type="project" value="TreeGrafter"/>
</dbReference>
<feature type="transmembrane region" description="Helical" evidence="1">
    <location>
        <begin position="7"/>
        <end position="27"/>
    </location>
</feature>
<protein>
    <submittedName>
        <fullName evidence="3">L-ascorbate metabolism protein UlaG, beta-lactamase superfamily</fullName>
    </submittedName>
</protein>
<dbReference type="PANTHER" id="PTHR15032:SF4">
    <property type="entry name" value="N-ACYL-PHOSPHATIDYLETHANOLAMINE-HYDROLYZING PHOSPHOLIPASE D"/>
    <property type="match status" value="1"/>
</dbReference>
<dbReference type="GO" id="GO:0008270">
    <property type="term" value="F:zinc ion binding"/>
    <property type="evidence" value="ECO:0007669"/>
    <property type="project" value="InterPro"/>
</dbReference>
<sequence length="376" mass="42547">MLMNRRNFIIGGLATVGMLSLGGYSFLHRPEFGRLPQGERLARIQASPHYVNGQFQNLVPVQVMNEDSGENRFVATAKFLFGDKSALSPQEPMLSHKTDLKALDINQDLVVWMGHSTFYMQLGGRRILIDPVFSSYASPVFFINKAFPGSNVYTSDDIPDIDVLAISHDHWDHLDYPTVMALKSKIKNIVCPLGVGEYFEQWGFDPQILHEEDWDTEIKLAEDFSVHVLPSQHFSGRFLTPNPTLWCGFAFITPRHKVYYSGDGGYGAHFKTIGDQFGGFDLMLGENGQYNMAWHAIHMLPEETTKAAVDVGAKALLPAHGGKFALARHPWQEPYRELTRYSQGQSYRLLTPMIGEVFNIGDEPPQQFGQWWENMK</sequence>
<evidence type="ECO:0000259" key="2">
    <source>
        <dbReference type="Pfam" id="PF12706"/>
    </source>
</evidence>
<organism evidence="3 4">
    <name type="scientific">Anaerovibrio lipolyticus DSM 3074</name>
    <dbReference type="NCBI Taxonomy" id="1120997"/>
    <lineage>
        <taxon>Bacteria</taxon>
        <taxon>Bacillati</taxon>
        <taxon>Bacillota</taxon>
        <taxon>Negativicutes</taxon>
        <taxon>Selenomonadales</taxon>
        <taxon>Selenomonadaceae</taxon>
        <taxon>Anaerovibrio</taxon>
    </lineage>
</organism>
<gene>
    <name evidence="3" type="ORF">SAMN02745671_02393</name>
</gene>
<dbReference type="InterPro" id="IPR024884">
    <property type="entry name" value="NAPE-PLD"/>
</dbReference>
<dbReference type="AlphaFoldDB" id="A0A1M6FTE1"/>
<dbReference type="Gene3D" id="3.60.15.10">
    <property type="entry name" value="Ribonuclease Z/Hydroxyacylglutathione hydrolase-like"/>
    <property type="match status" value="1"/>
</dbReference>
<keyword evidence="1" id="KW-0812">Transmembrane</keyword>
<keyword evidence="1" id="KW-0472">Membrane</keyword>